<gene>
    <name evidence="2" type="ORF">CCACVL1_14576</name>
</gene>
<proteinExistence type="predicted"/>
<feature type="compositionally biased region" description="Basic and acidic residues" evidence="1">
    <location>
        <begin position="9"/>
        <end position="23"/>
    </location>
</feature>
<feature type="region of interest" description="Disordered" evidence="1">
    <location>
        <begin position="1"/>
        <end position="23"/>
    </location>
</feature>
<dbReference type="EMBL" id="AWWV01010601">
    <property type="protein sequence ID" value="OMO78202.1"/>
    <property type="molecule type" value="Genomic_DNA"/>
</dbReference>
<name>A0A1R3I6H2_COCAP</name>
<comment type="caution">
    <text evidence="2">The sequence shown here is derived from an EMBL/GenBank/DDBJ whole genome shotgun (WGS) entry which is preliminary data.</text>
</comment>
<sequence length="48" mass="5227">MASKGPRSWIEHETRARRQKDGEKVSLKTLMAVRSSGKVVGREVCGGG</sequence>
<dbReference type="OrthoDB" id="372624at2759"/>
<accession>A0A1R3I6H2</accession>
<dbReference type="Proteomes" id="UP000188268">
    <property type="component" value="Unassembled WGS sequence"/>
</dbReference>
<reference evidence="2 3" key="1">
    <citation type="submission" date="2013-09" db="EMBL/GenBank/DDBJ databases">
        <title>Corchorus capsularis genome sequencing.</title>
        <authorList>
            <person name="Alam M."/>
            <person name="Haque M.S."/>
            <person name="Islam M.S."/>
            <person name="Emdad E.M."/>
            <person name="Islam M.M."/>
            <person name="Ahmed B."/>
            <person name="Halim A."/>
            <person name="Hossen Q.M.M."/>
            <person name="Hossain M.Z."/>
            <person name="Ahmed R."/>
            <person name="Khan M.M."/>
            <person name="Islam R."/>
            <person name="Rashid M.M."/>
            <person name="Khan S.A."/>
            <person name="Rahman M.S."/>
            <person name="Alam M."/>
        </authorList>
    </citation>
    <scope>NUCLEOTIDE SEQUENCE [LARGE SCALE GENOMIC DNA]</scope>
    <source>
        <strain evidence="3">cv. CVL-1</strain>
        <tissue evidence="2">Whole seedling</tissue>
    </source>
</reference>
<keyword evidence="3" id="KW-1185">Reference proteome</keyword>
<evidence type="ECO:0000313" key="2">
    <source>
        <dbReference type="EMBL" id="OMO78202.1"/>
    </source>
</evidence>
<evidence type="ECO:0000256" key="1">
    <source>
        <dbReference type="SAM" id="MobiDB-lite"/>
    </source>
</evidence>
<protein>
    <submittedName>
        <fullName evidence="2">Uncharacterized protein</fullName>
    </submittedName>
</protein>
<organism evidence="2 3">
    <name type="scientific">Corchorus capsularis</name>
    <name type="common">Jute</name>
    <dbReference type="NCBI Taxonomy" id="210143"/>
    <lineage>
        <taxon>Eukaryota</taxon>
        <taxon>Viridiplantae</taxon>
        <taxon>Streptophyta</taxon>
        <taxon>Embryophyta</taxon>
        <taxon>Tracheophyta</taxon>
        <taxon>Spermatophyta</taxon>
        <taxon>Magnoliopsida</taxon>
        <taxon>eudicotyledons</taxon>
        <taxon>Gunneridae</taxon>
        <taxon>Pentapetalae</taxon>
        <taxon>rosids</taxon>
        <taxon>malvids</taxon>
        <taxon>Malvales</taxon>
        <taxon>Malvaceae</taxon>
        <taxon>Grewioideae</taxon>
        <taxon>Apeibeae</taxon>
        <taxon>Corchorus</taxon>
    </lineage>
</organism>
<dbReference type="Gramene" id="OMO78202">
    <property type="protein sequence ID" value="OMO78202"/>
    <property type="gene ID" value="CCACVL1_14576"/>
</dbReference>
<evidence type="ECO:0000313" key="3">
    <source>
        <dbReference type="Proteomes" id="UP000188268"/>
    </source>
</evidence>
<dbReference type="AlphaFoldDB" id="A0A1R3I6H2"/>